<comment type="caution">
    <text evidence="2">The sequence shown here is derived from an EMBL/GenBank/DDBJ whole genome shotgun (WGS) entry which is preliminary data.</text>
</comment>
<dbReference type="EMBL" id="MJEQ01000854">
    <property type="protein sequence ID" value="OIT33577.1"/>
    <property type="molecule type" value="Genomic_DNA"/>
</dbReference>
<feature type="region of interest" description="Disordered" evidence="1">
    <location>
        <begin position="372"/>
        <end position="431"/>
    </location>
</feature>
<organism evidence="2 3">
    <name type="scientific">Nicotiana attenuata</name>
    <name type="common">Coyote tobacco</name>
    <dbReference type="NCBI Taxonomy" id="49451"/>
    <lineage>
        <taxon>Eukaryota</taxon>
        <taxon>Viridiplantae</taxon>
        <taxon>Streptophyta</taxon>
        <taxon>Embryophyta</taxon>
        <taxon>Tracheophyta</taxon>
        <taxon>Spermatophyta</taxon>
        <taxon>Magnoliopsida</taxon>
        <taxon>eudicotyledons</taxon>
        <taxon>Gunneridae</taxon>
        <taxon>Pentapetalae</taxon>
        <taxon>asterids</taxon>
        <taxon>lamiids</taxon>
        <taxon>Solanales</taxon>
        <taxon>Solanaceae</taxon>
        <taxon>Nicotianoideae</taxon>
        <taxon>Nicotianeae</taxon>
        <taxon>Nicotiana</taxon>
    </lineage>
</organism>
<feature type="compositionally biased region" description="Polar residues" evidence="1">
    <location>
        <begin position="232"/>
        <end position="251"/>
    </location>
</feature>
<feature type="compositionally biased region" description="Polar residues" evidence="1">
    <location>
        <begin position="135"/>
        <end position="148"/>
    </location>
</feature>
<feature type="region of interest" description="Disordered" evidence="1">
    <location>
        <begin position="232"/>
        <end position="271"/>
    </location>
</feature>
<evidence type="ECO:0000313" key="2">
    <source>
        <dbReference type="EMBL" id="OIT33577.1"/>
    </source>
</evidence>
<protein>
    <submittedName>
        <fullName evidence="2">Uncharacterized protein</fullName>
    </submittedName>
</protein>
<feature type="compositionally biased region" description="Basic and acidic residues" evidence="1">
    <location>
        <begin position="119"/>
        <end position="133"/>
    </location>
</feature>
<dbReference type="Gramene" id="OIT33577">
    <property type="protein sequence ID" value="OIT33577"/>
    <property type="gene ID" value="A4A49_09466"/>
</dbReference>
<evidence type="ECO:0000313" key="3">
    <source>
        <dbReference type="Proteomes" id="UP000187609"/>
    </source>
</evidence>
<dbReference type="Proteomes" id="UP000187609">
    <property type="component" value="Unassembled WGS sequence"/>
</dbReference>
<keyword evidence="3" id="KW-1185">Reference proteome</keyword>
<accession>A0A314KX52</accession>
<reference evidence="2" key="1">
    <citation type="submission" date="2016-11" db="EMBL/GenBank/DDBJ databases">
        <title>The genome of Nicotiana attenuata.</title>
        <authorList>
            <person name="Xu S."/>
            <person name="Brockmoeller T."/>
            <person name="Gaquerel E."/>
            <person name="Navarro A."/>
            <person name="Kuhl H."/>
            <person name="Gase K."/>
            <person name="Ling Z."/>
            <person name="Zhou W."/>
            <person name="Kreitzer C."/>
            <person name="Stanke M."/>
            <person name="Tang H."/>
            <person name="Lyons E."/>
            <person name="Pandey P."/>
            <person name="Pandey S.P."/>
            <person name="Timmermann B."/>
            <person name="Baldwin I.T."/>
        </authorList>
    </citation>
    <scope>NUCLEOTIDE SEQUENCE [LARGE SCALE GENOMIC DNA]</scope>
    <source>
        <strain evidence="2">UT</strain>
    </source>
</reference>
<name>A0A314KX52_NICAT</name>
<dbReference type="AlphaFoldDB" id="A0A314KX52"/>
<feature type="compositionally biased region" description="Basic and acidic residues" evidence="1">
    <location>
        <begin position="61"/>
        <end position="91"/>
    </location>
</feature>
<sequence length="431" mass="46988">MQARKNKYQSDRKGYIIEDKAGKEVDKGKEKTKFDEFTTKNKFNALEVEEVMNPPLQITEGKGEDHNNDKKKNQGEKQSMKNPEKGSEGKNGKLPPNPNTAGKGGTGNSIPLGEGSQVELERVKKEAVEKVLEKSSNPTPSRIQSSGDQDVEQELEERVNKESTIEWVHRRFGTNKEDLRKLNVTTNHSTIPLWSDEVEVMDEQQGLANARVYKEEELINQMQKTGNTVAATVNPSSPKTRADCSLSSTDLQPGKSIGGGSGASKAAGNQDGSVAAPLSIEKANGTEKLGDMITDSQQLGAALTPYEPGEQAIVERESEALPMACSSGTDSPLQIKINVPLKSPNQVLHDIITHQELPLDIHNSLVEQQNQFEEEGDDESTAENLKGVMREGDVSPTAAVRSGKKGKKNQSKELLQPTRILPKRATSGASR</sequence>
<feature type="compositionally biased region" description="Basic and acidic residues" evidence="1">
    <location>
        <begin position="8"/>
        <end position="39"/>
    </location>
</feature>
<feature type="compositionally biased region" description="Acidic residues" evidence="1">
    <location>
        <begin position="372"/>
        <end position="381"/>
    </location>
</feature>
<proteinExistence type="predicted"/>
<evidence type="ECO:0000256" key="1">
    <source>
        <dbReference type="SAM" id="MobiDB-lite"/>
    </source>
</evidence>
<gene>
    <name evidence="2" type="ORF">A4A49_09466</name>
</gene>
<feature type="region of interest" description="Disordered" evidence="1">
    <location>
        <begin position="1"/>
        <end position="160"/>
    </location>
</feature>